<feature type="transmembrane region" description="Helical" evidence="6">
    <location>
        <begin position="373"/>
        <end position="391"/>
    </location>
</feature>
<proteinExistence type="predicted"/>
<dbReference type="SUPFAM" id="SSF103473">
    <property type="entry name" value="MFS general substrate transporter"/>
    <property type="match status" value="1"/>
</dbReference>
<evidence type="ECO:0000256" key="2">
    <source>
        <dbReference type="ARBA" id="ARBA00022448"/>
    </source>
</evidence>
<feature type="transmembrane region" description="Helical" evidence="6">
    <location>
        <begin position="250"/>
        <end position="268"/>
    </location>
</feature>
<dbReference type="PANTHER" id="PTHR23531">
    <property type="entry name" value="QUINOLENE RESISTANCE PROTEIN NORA"/>
    <property type="match status" value="1"/>
</dbReference>
<protein>
    <submittedName>
        <fullName evidence="8">MFS transporter</fullName>
    </submittedName>
</protein>
<feature type="transmembrane region" description="Helical" evidence="6">
    <location>
        <begin position="304"/>
        <end position="320"/>
    </location>
</feature>
<dbReference type="PROSITE" id="PS00217">
    <property type="entry name" value="SUGAR_TRANSPORT_2"/>
    <property type="match status" value="1"/>
</dbReference>
<evidence type="ECO:0000256" key="3">
    <source>
        <dbReference type="ARBA" id="ARBA00022692"/>
    </source>
</evidence>
<evidence type="ECO:0000256" key="5">
    <source>
        <dbReference type="ARBA" id="ARBA00023136"/>
    </source>
</evidence>
<feature type="transmembrane region" description="Helical" evidence="6">
    <location>
        <begin position="14"/>
        <end position="40"/>
    </location>
</feature>
<dbReference type="GO" id="GO:0005886">
    <property type="term" value="C:plasma membrane"/>
    <property type="evidence" value="ECO:0007669"/>
    <property type="project" value="UniProtKB-SubCell"/>
</dbReference>
<dbReference type="Gene3D" id="1.20.1250.20">
    <property type="entry name" value="MFS general substrate transporter like domains"/>
    <property type="match status" value="2"/>
</dbReference>
<evidence type="ECO:0000313" key="8">
    <source>
        <dbReference type="EMBL" id="RQW73838.1"/>
    </source>
</evidence>
<gene>
    <name evidence="8" type="ORF">EBB45_14815</name>
</gene>
<comment type="subcellular location">
    <subcellularLocation>
        <location evidence="1">Cell membrane</location>
        <topology evidence="1">Multi-pass membrane protein</topology>
    </subcellularLocation>
</comment>
<dbReference type="InterPro" id="IPR036259">
    <property type="entry name" value="MFS_trans_sf"/>
</dbReference>
<dbReference type="RefSeq" id="WP_124766080.1">
    <property type="nucleotide sequence ID" value="NZ_JAFBDY010000025.1"/>
</dbReference>
<keyword evidence="3 6" id="KW-0812">Transmembrane</keyword>
<feature type="transmembrane region" description="Helical" evidence="6">
    <location>
        <begin position="341"/>
        <end position="361"/>
    </location>
</feature>
<sequence length="403" mass="44005">MQETQETKLWTKDFIFVSLINFLLTLVFYLLVVTIATYAIDEYDASVSQSGLVSGVFIIGALIGRFICGSIIDKIGRKQLLILGAVLFIVMTALYNVHVGVGFLILLRLVHGITHGMASTAAGTIVAQIIPAPRKAEGISYYSMSTTLATALGPFIGLYMLQHTTFPVIFVLCLILGVISFVISMILKVPVAIKNTTKEPAQILEKKPRISIKNFIEPKAVPIGIIILLLGFGYSSVLTYINFYATELNLVTAASFFFLVYSIMALISRPFTGPLMDRKGANMIMYPAFILYAISMYLLSVTGSGWLLLVAGAIMGLSFGNMQSATQAISIKESAPERMGLATSTFFIFYDAGLGLSPYLLGYITPYTGYGNMYAIMAGVILVTGVLYIFLHGLKETRRRKLA</sequence>
<feature type="transmembrane region" description="Helical" evidence="6">
    <location>
        <begin position="139"/>
        <end position="160"/>
    </location>
</feature>
<evidence type="ECO:0000256" key="6">
    <source>
        <dbReference type="SAM" id="Phobius"/>
    </source>
</evidence>
<keyword evidence="2" id="KW-0813">Transport</keyword>
<comment type="caution">
    <text evidence="8">The sequence shown here is derived from an EMBL/GenBank/DDBJ whole genome shotgun (WGS) entry which is preliminary data.</text>
</comment>
<dbReference type="InterPro" id="IPR052714">
    <property type="entry name" value="MFS_Exporter"/>
</dbReference>
<feature type="domain" description="Major facilitator superfamily (MFS) profile" evidence="7">
    <location>
        <begin position="13"/>
        <end position="396"/>
    </location>
</feature>
<organism evidence="8 9">
    <name type="scientific">Lysinibacillus composti</name>
    <dbReference type="NCBI Taxonomy" id="720633"/>
    <lineage>
        <taxon>Bacteria</taxon>
        <taxon>Bacillati</taxon>
        <taxon>Bacillota</taxon>
        <taxon>Bacilli</taxon>
        <taxon>Bacillales</taxon>
        <taxon>Bacillaceae</taxon>
        <taxon>Lysinibacillus</taxon>
    </lineage>
</organism>
<keyword evidence="5 6" id="KW-0472">Membrane</keyword>
<dbReference type="InterPro" id="IPR020846">
    <property type="entry name" value="MFS_dom"/>
</dbReference>
<dbReference type="GO" id="GO:0022857">
    <property type="term" value="F:transmembrane transporter activity"/>
    <property type="evidence" value="ECO:0007669"/>
    <property type="project" value="InterPro"/>
</dbReference>
<dbReference type="AlphaFoldDB" id="A0A3N9UBR9"/>
<dbReference type="InterPro" id="IPR005829">
    <property type="entry name" value="Sugar_transporter_CS"/>
</dbReference>
<feature type="transmembrane region" description="Helical" evidence="6">
    <location>
        <begin position="220"/>
        <end position="244"/>
    </location>
</feature>
<keyword evidence="9" id="KW-1185">Reference proteome</keyword>
<dbReference type="EMBL" id="RRCT01000015">
    <property type="protein sequence ID" value="RQW73838.1"/>
    <property type="molecule type" value="Genomic_DNA"/>
</dbReference>
<feature type="transmembrane region" description="Helical" evidence="6">
    <location>
        <begin position="46"/>
        <end position="68"/>
    </location>
</feature>
<dbReference type="Proteomes" id="UP000274033">
    <property type="component" value="Unassembled WGS sequence"/>
</dbReference>
<feature type="transmembrane region" description="Helical" evidence="6">
    <location>
        <begin position="166"/>
        <end position="187"/>
    </location>
</feature>
<dbReference type="OrthoDB" id="9814001at2"/>
<dbReference type="PROSITE" id="PS50850">
    <property type="entry name" value="MFS"/>
    <property type="match status" value="1"/>
</dbReference>
<accession>A0A3N9UBR9</accession>
<evidence type="ECO:0000256" key="1">
    <source>
        <dbReference type="ARBA" id="ARBA00004651"/>
    </source>
</evidence>
<reference evidence="8 9" key="1">
    <citation type="journal article" date="2013" name="J. Microbiol.">
        <title>Lysinibacillus chungkukjangi sp. nov., isolated from Chungkukjang, Korean fermented soybean food.</title>
        <authorList>
            <person name="Kim S.J."/>
            <person name="Jang Y.H."/>
            <person name="Hamada M."/>
            <person name="Ahn J.H."/>
            <person name="Weon H.Y."/>
            <person name="Suzuki K."/>
            <person name="Whang K.S."/>
            <person name="Kwon S.W."/>
        </authorList>
    </citation>
    <scope>NUCLEOTIDE SEQUENCE [LARGE SCALE GENOMIC DNA]</scope>
    <source>
        <strain evidence="8 9">MCCC 1A12701</strain>
    </source>
</reference>
<dbReference type="Pfam" id="PF07690">
    <property type="entry name" value="MFS_1"/>
    <property type="match status" value="1"/>
</dbReference>
<feature type="transmembrane region" description="Helical" evidence="6">
    <location>
        <begin position="80"/>
        <end position="107"/>
    </location>
</feature>
<dbReference type="CDD" id="cd17489">
    <property type="entry name" value="MFS_YfcJ_like"/>
    <property type="match status" value="1"/>
</dbReference>
<dbReference type="InterPro" id="IPR011701">
    <property type="entry name" value="MFS"/>
</dbReference>
<evidence type="ECO:0000256" key="4">
    <source>
        <dbReference type="ARBA" id="ARBA00022989"/>
    </source>
</evidence>
<dbReference type="PANTHER" id="PTHR23531:SF1">
    <property type="entry name" value="QUINOLENE RESISTANCE PROTEIN NORA"/>
    <property type="match status" value="1"/>
</dbReference>
<evidence type="ECO:0000313" key="9">
    <source>
        <dbReference type="Proteomes" id="UP000274033"/>
    </source>
</evidence>
<keyword evidence="4 6" id="KW-1133">Transmembrane helix</keyword>
<evidence type="ECO:0000259" key="7">
    <source>
        <dbReference type="PROSITE" id="PS50850"/>
    </source>
</evidence>
<name>A0A3N9UBR9_9BACI</name>